<organism evidence="1">
    <name type="scientific">Siphoviridae sp. ctoic9</name>
    <dbReference type="NCBI Taxonomy" id="2825671"/>
    <lineage>
        <taxon>Viruses</taxon>
        <taxon>Duplodnaviria</taxon>
        <taxon>Heunggongvirae</taxon>
        <taxon>Uroviricota</taxon>
        <taxon>Caudoviricetes</taxon>
    </lineage>
</organism>
<proteinExistence type="predicted"/>
<dbReference type="EMBL" id="BK015608">
    <property type="protein sequence ID" value="DAE15603.1"/>
    <property type="molecule type" value="Genomic_DNA"/>
</dbReference>
<sequence length="111" mass="13181">MIMDNNQVPLRGRAVEKERYILTKEDIDKVVHMVMEEGYSMERAAMIATRCTTNTFRKKFQGRYPELYEEVKKQSQSNARVNARKPGAGWDKTDYTNFWSLDEWKRRGLIK</sequence>
<protein>
    <submittedName>
        <fullName evidence="1">Uncharacterized protein</fullName>
    </submittedName>
</protein>
<evidence type="ECO:0000313" key="1">
    <source>
        <dbReference type="EMBL" id="DAE15603.1"/>
    </source>
</evidence>
<name>A0A8S5Q9W6_9CAUD</name>
<reference evidence="1" key="1">
    <citation type="journal article" date="2021" name="Proc. Natl. Acad. Sci. U.S.A.">
        <title>A Catalog of Tens of Thousands of Viruses from Human Metagenomes Reveals Hidden Associations with Chronic Diseases.</title>
        <authorList>
            <person name="Tisza M.J."/>
            <person name="Buck C.B."/>
        </authorList>
    </citation>
    <scope>NUCLEOTIDE SEQUENCE</scope>
    <source>
        <strain evidence="1">Ctoic9</strain>
    </source>
</reference>
<accession>A0A8S5Q9W6</accession>